<dbReference type="GO" id="GO:0016747">
    <property type="term" value="F:acyltransferase activity, transferring groups other than amino-acyl groups"/>
    <property type="evidence" value="ECO:0007669"/>
    <property type="project" value="InterPro"/>
</dbReference>
<dbReference type="OrthoDB" id="410198at2759"/>
<name>A0A4V5N5L0_9PEZI</name>
<evidence type="ECO:0000313" key="2">
    <source>
        <dbReference type="EMBL" id="TKA25809.1"/>
    </source>
</evidence>
<keyword evidence="3" id="KW-1185">Reference proteome</keyword>
<dbReference type="InterPro" id="IPR016181">
    <property type="entry name" value="Acyl_CoA_acyltransferase"/>
</dbReference>
<evidence type="ECO:0000313" key="3">
    <source>
        <dbReference type="Proteomes" id="UP000308549"/>
    </source>
</evidence>
<dbReference type="PROSITE" id="PS51186">
    <property type="entry name" value="GNAT"/>
    <property type="match status" value="1"/>
</dbReference>
<dbReference type="InterPro" id="IPR052523">
    <property type="entry name" value="Trichothecene_AcTrans"/>
</dbReference>
<reference evidence="2 3" key="1">
    <citation type="submission" date="2017-03" db="EMBL/GenBank/DDBJ databases">
        <title>Genomes of endolithic fungi from Antarctica.</title>
        <authorList>
            <person name="Coleine C."/>
            <person name="Masonjones S."/>
            <person name="Stajich J.E."/>
        </authorList>
    </citation>
    <scope>NUCLEOTIDE SEQUENCE [LARGE SCALE GENOMIC DNA]</scope>
    <source>
        <strain evidence="2 3">CCFEE 6315</strain>
    </source>
</reference>
<sequence>MPLELHPLQEADLPAYDEIIHEAFRGDIGDLLYPNGYTPADRTHSLTRALQKWRQHPQTVQKTKVIDTALPDTDPLNKIISVADWNFHPQERSEAELDAADEEGQDAGFPPSANIPFMKHFFGLLSENKRRILGGKPHILLHILVTHPRHHRRGVGAMQLEWGVAEARRLGVPVYLESSPMGRPLYERFGFETVGWLELDAREWGLDHDLPHALMLRPADAETVVGEAVG</sequence>
<dbReference type="Gene3D" id="3.40.630.30">
    <property type="match status" value="1"/>
</dbReference>
<organism evidence="2 3">
    <name type="scientific">Salinomyces thailandicus</name>
    <dbReference type="NCBI Taxonomy" id="706561"/>
    <lineage>
        <taxon>Eukaryota</taxon>
        <taxon>Fungi</taxon>
        <taxon>Dikarya</taxon>
        <taxon>Ascomycota</taxon>
        <taxon>Pezizomycotina</taxon>
        <taxon>Dothideomycetes</taxon>
        <taxon>Dothideomycetidae</taxon>
        <taxon>Mycosphaerellales</taxon>
        <taxon>Teratosphaeriaceae</taxon>
        <taxon>Salinomyces</taxon>
    </lineage>
</organism>
<dbReference type="EMBL" id="NAJL01000032">
    <property type="protein sequence ID" value="TKA25809.1"/>
    <property type="molecule type" value="Genomic_DNA"/>
</dbReference>
<feature type="domain" description="N-acetyltransferase" evidence="1">
    <location>
        <begin position="3"/>
        <end position="220"/>
    </location>
</feature>
<gene>
    <name evidence="2" type="ORF">B0A50_05564</name>
</gene>
<dbReference type="Proteomes" id="UP000308549">
    <property type="component" value="Unassembled WGS sequence"/>
</dbReference>
<dbReference type="Pfam" id="PF00583">
    <property type="entry name" value="Acetyltransf_1"/>
    <property type="match status" value="1"/>
</dbReference>
<evidence type="ECO:0000259" key="1">
    <source>
        <dbReference type="PROSITE" id="PS51186"/>
    </source>
</evidence>
<proteinExistence type="predicted"/>
<protein>
    <recommendedName>
        <fullName evidence="1">N-acetyltransferase domain-containing protein</fullName>
    </recommendedName>
</protein>
<comment type="caution">
    <text evidence="2">The sequence shown here is derived from an EMBL/GenBank/DDBJ whole genome shotgun (WGS) entry which is preliminary data.</text>
</comment>
<dbReference type="PANTHER" id="PTHR42791">
    <property type="entry name" value="GNAT FAMILY ACETYLTRANSFERASE"/>
    <property type="match status" value="1"/>
</dbReference>
<dbReference type="PANTHER" id="PTHR42791:SF14">
    <property type="entry name" value="N-ACETYLTRANSFERASE DOMAIN-CONTAINING PROTEIN"/>
    <property type="match status" value="1"/>
</dbReference>
<dbReference type="SUPFAM" id="SSF55729">
    <property type="entry name" value="Acyl-CoA N-acyltransferases (Nat)"/>
    <property type="match status" value="1"/>
</dbReference>
<accession>A0A4V5N5L0</accession>
<dbReference type="InterPro" id="IPR000182">
    <property type="entry name" value="GNAT_dom"/>
</dbReference>
<dbReference type="AlphaFoldDB" id="A0A4V5N5L0"/>